<name>W2RRU9_CYPE1</name>
<dbReference type="InParanoid" id="W2RRU9"/>
<dbReference type="RefSeq" id="XP_008719629.1">
    <property type="nucleotide sequence ID" value="XM_008721407.1"/>
</dbReference>
<dbReference type="InterPro" id="IPR020846">
    <property type="entry name" value="MFS_dom"/>
</dbReference>
<dbReference type="HOGENOM" id="CLU_001265_0_1_1"/>
<keyword evidence="10" id="KW-1185">Reference proteome</keyword>
<feature type="transmembrane region" description="Helical" evidence="7">
    <location>
        <begin position="316"/>
        <end position="336"/>
    </location>
</feature>
<dbReference type="FunFam" id="1.20.1250.20:FF:000034">
    <property type="entry name" value="MFS general substrate transporter"/>
    <property type="match status" value="1"/>
</dbReference>
<protein>
    <recommendedName>
        <fullName evidence="8">Major facilitator superfamily (MFS) profile domain-containing protein</fullName>
    </recommendedName>
</protein>
<feature type="transmembrane region" description="Helical" evidence="7">
    <location>
        <begin position="45"/>
        <end position="62"/>
    </location>
</feature>
<feature type="transmembrane region" description="Helical" evidence="7">
    <location>
        <begin position="82"/>
        <end position="100"/>
    </location>
</feature>
<evidence type="ECO:0000259" key="8">
    <source>
        <dbReference type="PROSITE" id="PS50850"/>
    </source>
</evidence>
<evidence type="ECO:0000313" key="10">
    <source>
        <dbReference type="Proteomes" id="UP000030752"/>
    </source>
</evidence>
<dbReference type="eggNOG" id="KOG2533">
    <property type="taxonomic scope" value="Eukaryota"/>
</dbReference>
<dbReference type="PANTHER" id="PTHR43791">
    <property type="entry name" value="PERMEASE-RELATED"/>
    <property type="match status" value="1"/>
</dbReference>
<evidence type="ECO:0000256" key="4">
    <source>
        <dbReference type="ARBA" id="ARBA00022989"/>
    </source>
</evidence>
<organism evidence="9 10">
    <name type="scientific">Cyphellophora europaea (strain CBS 101466)</name>
    <name type="common">Phialophora europaea</name>
    <dbReference type="NCBI Taxonomy" id="1220924"/>
    <lineage>
        <taxon>Eukaryota</taxon>
        <taxon>Fungi</taxon>
        <taxon>Dikarya</taxon>
        <taxon>Ascomycota</taxon>
        <taxon>Pezizomycotina</taxon>
        <taxon>Eurotiomycetes</taxon>
        <taxon>Chaetothyriomycetidae</taxon>
        <taxon>Chaetothyriales</taxon>
        <taxon>Cyphellophoraceae</taxon>
        <taxon>Cyphellophora</taxon>
    </lineage>
</organism>
<evidence type="ECO:0000256" key="5">
    <source>
        <dbReference type="ARBA" id="ARBA00023136"/>
    </source>
</evidence>
<evidence type="ECO:0000256" key="7">
    <source>
        <dbReference type="SAM" id="Phobius"/>
    </source>
</evidence>
<dbReference type="Proteomes" id="UP000030752">
    <property type="component" value="Unassembled WGS sequence"/>
</dbReference>
<dbReference type="GO" id="GO:0022857">
    <property type="term" value="F:transmembrane transporter activity"/>
    <property type="evidence" value="ECO:0007669"/>
    <property type="project" value="InterPro"/>
</dbReference>
<gene>
    <name evidence="9" type="ORF">HMPREF1541_07082</name>
</gene>
<dbReference type="InterPro" id="IPR036259">
    <property type="entry name" value="MFS_trans_sf"/>
</dbReference>
<dbReference type="Pfam" id="PF07690">
    <property type="entry name" value="MFS_1"/>
    <property type="match status" value="1"/>
</dbReference>
<dbReference type="EMBL" id="KB822722">
    <property type="protein sequence ID" value="ETN39040.1"/>
    <property type="molecule type" value="Genomic_DNA"/>
</dbReference>
<feature type="transmembrane region" description="Helical" evidence="7">
    <location>
        <begin position="286"/>
        <end position="304"/>
    </location>
</feature>
<sequence>MSTNDEKANTVDEVSKVDTTLPEDPDAHLSPEDQKKRERALLWKIDLYLVPWLCLLYLVSFLDRTNIGNARIMGLAEDTGITPGQYNLALAIFFISYSLFEPPSNVLLKKLKPRYWISFIVIMFGLCCMCIGFVRNFSGLVATRWFLGMFEAGLFPGCQFYLSCWYKRSEFGVRSAIFFSAAAVAGSFGGLLAAAIGNMDGVGGYPGWSWIFILEGLFTIMIGFASFWMVRDFPDEAKFLTEEERLRVYYRLKADQQASADHETFKWSAVKAALTDWKTYTSMSMFMGNGCSLYAVSLSLPTIVRQLGYTATTAQLLTVPPYAVAAVVTVVMSAIADRTRQRGLCTIATSGVGIIGFILLMSPVSTGVRYFALYLAAAAIYPCVPLTISWVANNTNGTFKRGIVMGIVIGWSNMQGVVGSNVYQSRDAPRFLPGHGICMGFLAVFLFGGAIVHRTLLVRENKARLNGERDHLLHGKSESEIALMGDKRPDYIYML</sequence>
<dbReference type="GO" id="GO:0016020">
    <property type="term" value="C:membrane"/>
    <property type="evidence" value="ECO:0007669"/>
    <property type="project" value="UniProtKB-SubCell"/>
</dbReference>
<feature type="transmembrane region" description="Helical" evidence="7">
    <location>
        <begin position="343"/>
        <end position="364"/>
    </location>
</feature>
<dbReference type="FunFam" id="1.20.1250.20:FF:000068">
    <property type="entry name" value="MFS general substrate transporter"/>
    <property type="match status" value="1"/>
</dbReference>
<dbReference type="PROSITE" id="PS50850">
    <property type="entry name" value="MFS"/>
    <property type="match status" value="1"/>
</dbReference>
<keyword evidence="4 7" id="KW-1133">Transmembrane helix</keyword>
<dbReference type="VEuPathDB" id="FungiDB:HMPREF1541_07082"/>
<feature type="transmembrane region" description="Helical" evidence="7">
    <location>
        <begin position="115"/>
        <end position="134"/>
    </location>
</feature>
<evidence type="ECO:0000313" key="9">
    <source>
        <dbReference type="EMBL" id="ETN39040.1"/>
    </source>
</evidence>
<dbReference type="GeneID" id="19974421"/>
<evidence type="ECO:0000256" key="6">
    <source>
        <dbReference type="SAM" id="MobiDB-lite"/>
    </source>
</evidence>
<feature type="transmembrane region" description="Helical" evidence="7">
    <location>
        <begin position="370"/>
        <end position="391"/>
    </location>
</feature>
<evidence type="ECO:0000256" key="1">
    <source>
        <dbReference type="ARBA" id="ARBA00004141"/>
    </source>
</evidence>
<feature type="domain" description="Major facilitator superfamily (MFS) profile" evidence="8">
    <location>
        <begin position="49"/>
        <end position="495"/>
    </location>
</feature>
<keyword evidence="5 7" id="KW-0472">Membrane</keyword>
<feature type="transmembrane region" description="Helical" evidence="7">
    <location>
        <begin position="146"/>
        <end position="164"/>
    </location>
</feature>
<feature type="transmembrane region" description="Helical" evidence="7">
    <location>
        <begin position="434"/>
        <end position="452"/>
    </location>
</feature>
<feature type="compositionally biased region" description="Basic and acidic residues" evidence="6">
    <location>
        <begin position="1"/>
        <end position="16"/>
    </location>
</feature>
<dbReference type="AlphaFoldDB" id="W2RRU9"/>
<keyword evidence="2" id="KW-0813">Transport</keyword>
<feature type="transmembrane region" description="Helical" evidence="7">
    <location>
        <begin position="208"/>
        <end position="230"/>
    </location>
</feature>
<accession>W2RRU9</accession>
<evidence type="ECO:0000256" key="3">
    <source>
        <dbReference type="ARBA" id="ARBA00022692"/>
    </source>
</evidence>
<feature type="transmembrane region" description="Helical" evidence="7">
    <location>
        <begin position="176"/>
        <end position="196"/>
    </location>
</feature>
<dbReference type="Gene3D" id="1.20.1250.20">
    <property type="entry name" value="MFS general substrate transporter like domains"/>
    <property type="match status" value="2"/>
</dbReference>
<evidence type="ECO:0000256" key="2">
    <source>
        <dbReference type="ARBA" id="ARBA00022448"/>
    </source>
</evidence>
<dbReference type="SUPFAM" id="SSF103473">
    <property type="entry name" value="MFS general substrate transporter"/>
    <property type="match status" value="1"/>
</dbReference>
<dbReference type="InterPro" id="IPR011701">
    <property type="entry name" value="MFS"/>
</dbReference>
<keyword evidence="3 7" id="KW-0812">Transmembrane</keyword>
<dbReference type="OrthoDB" id="2962993at2759"/>
<proteinExistence type="predicted"/>
<reference evidence="9 10" key="1">
    <citation type="submission" date="2013-03" db="EMBL/GenBank/DDBJ databases">
        <title>The Genome Sequence of Phialophora europaea CBS 101466.</title>
        <authorList>
            <consortium name="The Broad Institute Genomics Platform"/>
            <person name="Cuomo C."/>
            <person name="de Hoog S."/>
            <person name="Gorbushina A."/>
            <person name="Walker B."/>
            <person name="Young S.K."/>
            <person name="Zeng Q."/>
            <person name="Gargeya S."/>
            <person name="Fitzgerald M."/>
            <person name="Haas B."/>
            <person name="Abouelleil A."/>
            <person name="Allen A.W."/>
            <person name="Alvarado L."/>
            <person name="Arachchi H.M."/>
            <person name="Berlin A.M."/>
            <person name="Chapman S.B."/>
            <person name="Gainer-Dewar J."/>
            <person name="Goldberg J."/>
            <person name="Griggs A."/>
            <person name="Gujja S."/>
            <person name="Hansen M."/>
            <person name="Howarth C."/>
            <person name="Imamovic A."/>
            <person name="Ireland A."/>
            <person name="Larimer J."/>
            <person name="McCowan C."/>
            <person name="Murphy C."/>
            <person name="Pearson M."/>
            <person name="Poon T.W."/>
            <person name="Priest M."/>
            <person name="Roberts A."/>
            <person name="Saif S."/>
            <person name="Shea T."/>
            <person name="Sisk P."/>
            <person name="Sykes S."/>
            <person name="Wortman J."/>
            <person name="Nusbaum C."/>
            <person name="Birren B."/>
        </authorList>
    </citation>
    <scope>NUCLEOTIDE SEQUENCE [LARGE SCALE GENOMIC DNA]</scope>
    <source>
        <strain evidence="9 10">CBS 101466</strain>
    </source>
</reference>
<dbReference type="PANTHER" id="PTHR43791:SF19">
    <property type="entry name" value="TRANSPORTER, PUTATIVE (AFU_ORTHOLOGUE AFUA_1G01812)-RELATED"/>
    <property type="match status" value="1"/>
</dbReference>
<feature type="transmembrane region" description="Helical" evidence="7">
    <location>
        <begin position="403"/>
        <end position="422"/>
    </location>
</feature>
<comment type="subcellular location">
    <subcellularLocation>
        <location evidence="1">Membrane</location>
        <topology evidence="1">Multi-pass membrane protein</topology>
    </subcellularLocation>
</comment>
<feature type="region of interest" description="Disordered" evidence="6">
    <location>
        <begin position="1"/>
        <end position="32"/>
    </location>
</feature>